<keyword evidence="6" id="KW-0694">RNA-binding</keyword>
<keyword evidence="5" id="KW-0378">Hydrolase</keyword>
<dbReference type="RefSeq" id="WP_120796536.1">
    <property type="nucleotide sequence ID" value="NZ_RBXL01000001.1"/>
</dbReference>
<accession>A0A495V603</accession>
<evidence type="ECO:0000256" key="6">
    <source>
        <dbReference type="ARBA" id="ARBA00022884"/>
    </source>
</evidence>
<evidence type="ECO:0000256" key="7">
    <source>
        <dbReference type="ARBA" id="ARBA00023016"/>
    </source>
</evidence>
<keyword evidence="4" id="KW-0255">Endonuclease</keyword>
<evidence type="ECO:0000313" key="8">
    <source>
        <dbReference type="EMBL" id="RKT44035.1"/>
    </source>
</evidence>
<dbReference type="AlphaFoldDB" id="A0A495V603"/>
<keyword evidence="9" id="KW-1185">Reference proteome</keyword>
<dbReference type="InterPro" id="IPR012933">
    <property type="entry name" value="HicA_mRNA_interferase"/>
</dbReference>
<dbReference type="OrthoDB" id="5772117at2"/>
<dbReference type="GO" id="GO:0004519">
    <property type="term" value="F:endonuclease activity"/>
    <property type="evidence" value="ECO:0007669"/>
    <property type="project" value="UniProtKB-KW"/>
</dbReference>
<keyword evidence="2" id="KW-1277">Toxin-antitoxin system</keyword>
<evidence type="ECO:0000256" key="2">
    <source>
        <dbReference type="ARBA" id="ARBA00022649"/>
    </source>
</evidence>
<dbReference type="Gene3D" id="3.30.920.30">
    <property type="entry name" value="Hypothetical protein"/>
    <property type="match status" value="1"/>
</dbReference>
<evidence type="ECO:0000256" key="4">
    <source>
        <dbReference type="ARBA" id="ARBA00022759"/>
    </source>
</evidence>
<name>A0A495V603_9GAMM</name>
<dbReference type="EMBL" id="RBXL01000001">
    <property type="protein sequence ID" value="RKT44035.1"/>
    <property type="molecule type" value="Genomic_DNA"/>
</dbReference>
<evidence type="ECO:0000256" key="5">
    <source>
        <dbReference type="ARBA" id="ARBA00022801"/>
    </source>
</evidence>
<reference evidence="8 9" key="1">
    <citation type="submission" date="2018-10" db="EMBL/GenBank/DDBJ databases">
        <title>Genomic Encyclopedia of Archaeal and Bacterial Type Strains, Phase II (KMG-II): from individual species to whole genera.</title>
        <authorList>
            <person name="Goeker M."/>
        </authorList>
    </citation>
    <scope>NUCLEOTIDE SEQUENCE [LARGE SCALE GENOMIC DNA]</scope>
    <source>
        <strain evidence="8 9">DSM 235</strain>
    </source>
</reference>
<protein>
    <submittedName>
        <fullName evidence="8">Putative RNA binding protein YcfA (HicA-like mRNA interferase family)</fullName>
    </submittedName>
</protein>
<proteinExistence type="inferred from homology"/>
<keyword evidence="3" id="KW-0540">Nuclease</keyword>
<dbReference type="SUPFAM" id="SSF54786">
    <property type="entry name" value="YcfA/nrd intein domain"/>
    <property type="match status" value="1"/>
</dbReference>
<sequence>MPQKIRDLLAALRDAGFEEIPGAGKGSHRKLVHPKYAGAVTVSGKTGDDAKRYQEKQVAQAIDMVSK</sequence>
<evidence type="ECO:0000256" key="1">
    <source>
        <dbReference type="ARBA" id="ARBA00006620"/>
    </source>
</evidence>
<comment type="similarity">
    <text evidence="1">Belongs to the HicA mRNA interferase family.</text>
</comment>
<dbReference type="Proteomes" id="UP000274556">
    <property type="component" value="Unassembled WGS sequence"/>
</dbReference>
<dbReference type="Pfam" id="PF07927">
    <property type="entry name" value="HicA_toxin"/>
    <property type="match status" value="1"/>
</dbReference>
<gene>
    <name evidence="8" type="ORF">BDD21_1406</name>
</gene>
<evidence type="ECO:0000256" key="3">
    <source>
        <dbReference type="ARBA" id="ARBA00022722"/>
    </source>
</evidence>
<evidence type="ECO:0000313" key="9">
    <source>
        <dbReference type="Proteomes" id="UP000274556"/>
    </source>
</evidence>
<dbReference type="InterPro" id="IPR038570">
    <property type="entry name" value="HicA_sf"/>
</dbReference>
<dbReference type="GO" id="GO:0003729">
    <property type="term" value="F:mRNA binding"/>
    <property type="evidence" value="ECO:0007669"/>
    <property type="project" value="InterPro"/>
</dbReference>
<organism evidence="8 9">
    <name type="scientific">Thiocapsa rosea</name>
    <dbReference type="NCBI Taxonomy" id="69360"/>
    <lineage>
        <taxon>Bacteria</taxon>
        <taxon>Pseudomonadati</taxon>
        <taxon>Pseudomonadota</taxon>
        <taxon>Gammaproteobacteria</taxon>
        <taxon>Chromatiales</taxon>
        <taxon>Chromatiaceae</taxon>
        <taxon>Thiocapsa</taxon>
    </lineage>
</organism>
<comment type="caution">
    <text evidence="8">The sequence shown here is derived from an EMBL/GenBank/DDBJ whole genome shotgun (WGS) entry which is preliminary data.</text>
</comment>
<dbReference type="GO" id="GO:0016787">
    <property type="term" value="F:hydrolase activity"/>
    <property type="evidence" value="ECO:0007669"/>
    <property type="project" value="UniProtKB-KW"/>
</dbReference>
<keyword evidence="7" id="KW-0346">Stress response</keyword>